<reference evidence="3" key="3">
    <citation type="submission" date="2022-06" db="UniProtKB">
        <authorList>
            <consortium name="EnsemblMetazoa"/>
        </authorList>
    </citation>
    <scope>IDENTIFICATION</scope>
</reference>
<proteinExistence type="predicted"/>
<feature type="region of interest" description="Disordered" evidence="1">
    <location>
        <begin position="82"/>
        <end position="104"/>
    </location>
</feature>
<feature type="compositionally biased region" description="Basic and acidic residues" evidence="1">
    <location>
        <begin position="82"/>
        <end position="96"/>
    </location>
</feature>
<organism evidence="2">
    <name type="scientific">Sarcoptes scabiei</name>
    <name type="common">Itch mite</name>
    <name type="synonym">Acarus scabiei</name>
    <dbReference type="NCBI Taxonomy" id="52283"/>
    <lineage>
        <taxon>Eukaryota</taxon>
        <taxon>Metazoa</taxon>
        <taxon>Ecdysozoa</taxon>
        <taxon>Arthropoda</taxon>
        <taxon>Chelicerata</taxon>
        <taxon>Arachnida</taxon>
        <taxon>Acari</taxon>
        <taxon>Acariformes</taxon>
        <taxon>Sarcoptiformes</taxon>
        <taxon>Astigmata</taxon>
        <taxon>Psoroptidia</taxon>
        <taxon>Sarcoptoidea</taxon>
        <taxon>Sarcoptidae</taxon>
        <taxon>Sarcoptinae</taxon>
        <taxon>Sarcoptes</taxon>
    </lineage>
</organism>
<reference evidence="2" key="2">
    <citation type="submission" date="2020-01" db="EMBL/GenBank/DDBJ databases">
        <authorList>
            <person name="Korhonen P.K.K."/>
            <person name="Guangxu M.G."/>
            <person name="Wang T.W."/>
            <person name="Stroehlein A.J.S."/>
            <person name="Young N.D."/>
            <person name="Ang C.-S.A."/>
            <person name="Fernando D.W.F."/>
            <person name="Lu H.L."/>
            <person name="Taylor S.T."/>
            <person name="Ehtesham M.E.M."/>
            <person name="Najaraj S.H.N."/>
            <person name="Harsha G.H.G."/>
            <person name="Madugundu A.M."/>
            <person name="Renuse S.R."/>
            <person name="Holt D.H."/>
            <person name="Pandey A.P."/>
            <person name="Papenfuss A.P."/>
            <person name="Gasser R.B.G."/>
            <person name="Fischer K.F."/>
        </authorList>
    </citation>
    <scope>NUCLEOTIDE SEQUENCE</scope>
    <source>
        <strain evidence="2">SSS_KF_BRIS2020</strain>
    </source>
</reference>
<evidence type="ECO:0000313" key="3">
    <source>
        <dbReference type="EnsemblMetazoa" id="KAF7494684.1"/>
    </source>
</evidence>
<name>A0A834VGV4_SARSC</name>
<accession>A0A834VGV4</accession>
<dbReference type="EMBL" id="WVUK01000052">
    <property type="protein sequence ID" value="KAF7494684.1"/>
    <property type="molecule type" value="Genomic_DNA"/>
</dbReference>
<keyword evidence="4" id="KW-1185">Reference proteome</keyword>
<protein>
    <submittedName>
        <fullName evidence="2 3">Uncharacterized protein</fullName>
    </submittedName>
</protein>
<gene>
    <name evidence="2" type="ORF">SSS_2214</name>
</gene>
<dbReference type="Proteomes" id="UP000070412">
    <property type="component" value="Unassembled WGS sequence"/>
</dbReference>
<evidence type="ECO:0000256" key="1">
    <source>
        <dbReference type="SAM" id="MobiDB-lite"/>
    </source>
</evidence>
<dbReference type="EnsemblMetazoa" id="SSS_2214s_mrna">
    <property type="protein sequence ID" value="KAF7494684.1"/>
    <property type="gene ID" value="SSS_2214"/>
</dbReference>
<reference evidence="4" key="1">
    <citation type="journal article" date="2020" name="PLoS Negl. Trop. Dis.">
        <title>High-quality nuclear genome for Sarcoptes scabiei-A critical resource for a neglected parasite.</title>
        <authorList>
            <person name="Korhonen P.K."/>
            <person name="Gasser R.B."/>
            <person name="Ma G."/>
            <person name="Wang T."/>
            <person name="Stroehlein A.J."/>
            <person name="Young N.D."/>
            <person name="Ang C.S."/>
            <person name="Fernando D.D."/>
            <person name="Lu H.C."/>
            <person name="Taylor S."/>
            <person name="Reynolds S.L."/>
            <person name="Mofiz E."/>
            <person name="Najaraj S.H."/>
            <person name="Gowda H."/>
            <person name="Madugundu A."/>
            <person name="Renuse S."/>
            <person name="Holt D."/>
            <person name="Pandey A."/>
            <person name="Papenfuss A.T."/>
            <person name="Fischer K."/>
        </authorList>
    </citation>
    <scope>NUCLEOTIDE SEQUENCE [LARGE SCALE GENOMIC DNA]</scope>
</reference>
<dbReference type="AlphaFoldDB" id="A0A834VGV4"/>
<evidence type="ECO:0000313" key="4">
    <source>
        <dbReference type="Proteomes" id="UP000070412"/>
    </source>
</evidence>
<feature type="compositionally biased region" description="Basic and acidic residues" evidence="1">
    <location>
        <begin position="1"/>
        <end position="14"/>
    </location>
</feature>
<sequence>MKSIKRCDLSENLKIKAQQPESPKAKENLDGYCKISPDSRTTIEVISNKLKRTSQGYSEKTKAQLELIKRLIKEQKELGMRKIGKVEKKSKDRENESDSESFDESMQYIEQYLRYQKESI</sequence>
<evidence type="ECO:0000313" key="2">
    <source>
        <dbReference type="EMBL" id="KAF7494684.1"/>
    </source>
</evidence>
<feature type="region of interest" description="Disordered" evidence="1">
    <location>
        <begin position="1"/>
        <end position="33"/>
    </location>
</feature>